<dbReference type="InterPro" id="IPR023869">
    <property type="entry name" value="tRNA_Adeno_NH3ase_assoc_put"/>
</dbReference>
<gene>
    <name evidence="1" type="ordered locus">Acel_2019</name>
</gene>
<proteinExistence type="predicted"/>
<protein>
    <recommendedName>
        <fullName evidence="3">tRNA adenosine deaminase-associated protein</fullName>
    </recommendedName>
</protein>
<dbReference type="HOGENOM" id="CLU_125819_0_0_11"/>
<reference evidence="1 2" key="1">
    <citation type="journal article" date="2009" name="Genome Res.">
        <title>Complete genome of the cellulolytic thermophile Acidothermus cellulolyticus 11B provides insights into its ecophysiological and evolutionary adaptations.</title>
        <authorList>
            <person name="Barabote R.D."/>
            <person name="Xie G."/>
            <person name="Leu D.H."/>
            <person name="Normand P."/>
            <person name="Necsulea A."/>
            <person name="Daubin V."/>
            <person name="Medigue C."/>
            <person name="Adney W.S."/>
            <person name="Xu X.C."/>
            <person name="Lapidus A."/>
            <person name="Parales R.E."/>
            <person name="Detter C."/>
            <person name="Pujic P."/>
            <person name="Bruce D."/>
            <person name="Lavire C."/>
            <person name="Challacombe J.F."/>
            <person name="Brettin T.S."/>
            <person name="Berry A.M."/>
        </authorList>
    </citation>
    <scope>NUCLEOTIDE SEQUENCE [LARGE SCALE GENOMIC DNA]</scope>
    <source>
        <strain evidence="2">ATCC 43068 / DSM 8971 / 11B</strain>
    </source>
</reference>
<dbReference type="EMBL" id="CP000481">
    <property type="protein sequence ID" value="ABK53791.1"/>
    <property type="molecule type" value="Genomic_DNA"/>
</dbReference>
<accession>A0LWI1</accession>
<evidence type="ECO:0000313" key="2">
    <source>
        <dbReference type="Proteomes" id="UP000008221"/>
    </source>
</evidence>
<dbReference type="AlphaFoldDB" id="A0LWI1"/>
<evidence type="ECO:0008006" key="3">
    <source>
        <dbReference type="Google" id="ProtNLM"/>
    </source>
</evidence>
<dbReference type="InParanoid" id="A0LWI1"/>
<sequence length="184" mass="20068">MRPRRPCGVGSTSESVERETTVSQLAALVAKDGHRWHGAEIDLGELRDIDDLADAMRLAARGDEPVFVFVEEDDEWFAVVRIDGGEEPRVFVSDVRMLAVSDIAERFFADLVVDTAETETDDAVAGARMRADAQPGGDTGILADFGISAKQLVAMCRREGQVPADVITEIADQLGCVDEIEVYR</sequence>
<evidence type="ECO:0000313" key="1">
    <source>
        <dbReference type="EMBL" id="ABK53791.1"/>
    </source>
</evidence>
<keyword evidence="2" id="KW-1185">Reference proteome</keyword>
<dbReference type="STRING" id="351607.Acel_2019"/>
<dbReference type="Proteomes" id="UP000008221">
    <property type="component" value="Chromosome"/>
</dbReference>
<dbReference type="KEGG" id="ace:Acel_2019"/>
<dbReference type="eggNOG" id="ENOG50331J9">
    <property type="taxonomic scope" value="Bacteria"/>
</dbReference>
<dbReference type="NCBIfam" id="TIGR03941">
    <property type="entry name" value="tRNA_deam_assoc"/>
    <property type="match status" value="1"/>
</dbReference>
<name>A0LWI1_ACIC1</name>
<organism evidence="1 2">
    <name type="scientific">Acidothermus cellulolyticus (strain ATCC 43068 / DSM 8971 / 11B)</name>
    <dbReference type="NCBI Taxonomy" id="351607"/>
    <lineage>
        <taxon>Bacteria</taxon>
        <taxon>Bacillati</taxon>
        <taxon>Actinomycetota</taxon>
        <taxon>Actinomycetes</taxon>
        <taxon>Acidothermales</taxon>
        <taxon>Acidothermaceae</taxon>
        <taxon>Acidothermus</taxon>
    </lineage>
</organism>
<dbReference type="OrthoDB" id="3826766at2"/>